<evidence type="ECO:0000256" key="1">
    <source>
        <dbReference type="ARBA" id="ARBA00010617"/>
    </source>
</evidence>
<evidence type="ECO:0008006" key="9">
    <source>
        <dbReference type="Google" id="ProtNLM"/>
    </source>
</evidence>
<comment type="cofactor">
    <cofactor evidence="5">
        <name>heme</name>
        <dbReference type="ChEBI" id="CHEBI:30413"/>
    </cofactor>
</comment>
<keyword evidence="2 5" id="KW-0349">Heme</keyword>
<dbReference type="GO" id="GO:0016705">
    <property type="term" value="F:oxidoreductase activity, acting on paired donors, with incorporation or reduction of molecular oxygen"/>
    <property type="evidence" value="ECO:0007669"/>
    <property type="project" value="InterPro"/>
</dbReference>
<keyword evidence="8" id="KW-1185">Reference proteome</keyword>
<dbReference type="EMBL" id="QUSY01000039">
    <property type="protein sequence ID" value="RHY34223.1"/>
    <property type="molecule type" value="Genomic_DNA"/>
</dbReference>
<comment type="similarity">
    <text evidence="1 6">Belongs to the cytochrome P450 family.</text>
</comment>
<keyword evidence="3 5" id="KW-0479">Metal-binding</keyword>
<dbReference type="GO" id="GO:0008395">
    <property type="term" value="F:steroid hydroxylase activity"/>
    <property type="evidence" value="ECO:0007669"/>
    <property type="project" value="TreeGrafter"/>
</dbReference>
<dbReference type="Proteomes" id="UP000285060">
    <property type="component" value="Unassembled WGS sequence"/>
</dbReference>
<dbReference type="AlphaFoldDB" id="A0A3R6VSY1"/>
<dbReference type="InterPro" id="IPR017972">
    <property type="entry name" value="Cyt_P450_CS"/>
</dbReference>
<keyword evidence="6" id="KW-0560">Oxidoreductase</keyword>
<dbReference type="InterPro" id="IPR050529">
    <property type="entry name" value="CYP450_sterol_14alpha_dmase"/>
</dbReference>
<evidence type="ECO:0000256" key="2">
    <source>
        <dbReference type="ARBA" id="ARBA00022617"/>
    </source>
</evidence>
<evidence type="ECO:0000256" key="6">
    <source>
        <dbReference type="RuleBase" id="RU000461"/>
    </source>
</evidence>
<dbReference type="PROSITE" id="PS00086">
    <property type="entry name" value="CYTOCHROME_P450"/>
    <property type="match status" value="1"/>
</dbReference>
<evidence type="ECO:0000313" key="7">
    <source>
        <dbReference type="EMBL" id="RHY34223.1"/>
    </source>
</evidence>
<name>A0A3R6VSY1_9STRA</name>
<evidence type="ECO:0000256" key="5">
    <source>
        <dbReference type="PIRSR" id="PIRSR602403-1"/>
    </source>
</evidence>
<dbReference type="PANTHER" id="PTHR24304:SF4">
    <property type="entry name" value="CYTOCHROME P450"/>
    <property type="match status" value="1"/>
</dbReference>
<accession>A0A3R6VSY1</accession>
<keyword evidence="4 5" id="KW-0408">Iron</keyword>
<dbReference type="GO" id="GO:0042632">
    <property type="term" value="P:cholesterol homeostasis"/>
    <property type="evidence" value="ECO:0007669"/>
    <property type="project" value="TreeGrafter"/>
</dbReference>
<dbReference type="InterPro" id="IPR001128">
    <property type="entry name" value="Cyt_P450"/>
</dbReference>
<evidence type="ECO:0000313" key="8">
    <source>
        <dbReference type="Proteomes" id="UP000285060"/>
    </source>
</evidence>
<evidence type="ECO:0000256" key="3">
    <source>
        <dbReference type="ARBA" id="ARBA00022723"/>
    </source>
</evidence>
<comment type="caution">
    <text evidence="7">The sequence shown here is derived from an EMBL/GenBank/DDBJ whole genome shotgun (WGS) entry which is preliminary data.</text>
</comment>
<dbReference type="VEuPathDB" id="FungiDB:H310_01412"/>
<dbReference type="GO" id="GO:0005506">
    <property type="term" value="F:iron ion binding"/>
    <property type="evidence" value="ECO:0007669"/>
    <property type="project" value="InterPro"/>
</dbReference>
<dbReference type="Gene3D" id="1.10.630.10">
    <property type="entry name" value="Cytochrome P450"/>
    <property type="match status" value="2"/>
</dbReference>
<protein>
    <recommendedName>
        <fullName evidence="9">Cytochrome P450</fullName>
    </recommendedName>
</protein>
<dbReference type="Pfam" id="PF00067">
    <property type="entry name" value="p450"/>
    <property type="match status" value="2"/>
</dbReference>
<proteinExistence type="inferred from homology"/>
<gene>
    <name evidence="7" type="ORF">DYB32_001872</name>
</gene>
<dbReference type="PRINTS" id="PR00465">
    <property type="entry name" value="EP450IV"/>
</dbReference>
<dbReference type="SUPFAM" id="SSF48264">
    <property type="entry name" value="Cytochrome P450"/>
    <property type="match status" value="1"/>
</dbReference>
<keyword evidence="6" id="KW-0503">Monooxygenase</keyword>
<sequence length="386" mass="42909">MDPVAFLRQCQAKYGSVFNVCLGGKTMTFFVSPKSYSVLLKHKALSHKPAFEEIAQKALDQSRAFASYTQALVPEVPAVHYGKLVHPHLQHSAAVEVLIKKTLLQQRRVLSTFPTQRMSLLSFVQQCIFESGTRVLFGDTVVDHNPTLREAFQTFDTSFPLFVAGAVKTTFPTNVVAPLDAAKESLALLWAANANSIPTAFWSLFYLLDNPVAWSTVRDEVREHLGKSIDWTGDQLGKCVFLASAVDEALRLSASSLMMRVATEDVNLNVEVLTSRCMARFDVHALSLKGSHVHLAKGSKVMIFPSLGHFDDAIFPQPRTFDRFVQATSAQLEAFNPFGMGVTMCPGRNFAKNQVKRHRLGHSNLIDRFDRILPPTDNAIQIDLET</sequence>
<feature type="binding site" description="axial binding residue" evidence="5">
    <location>
        <position position="345"/>
    </location>
    <ligand>
        <name>heme</name>
        <dbReference type="ChEBI" id="CHEBI:30413"/>
    </ligand>
    <ligandPart>
        <name>Fe</name>
        <dbReference type="ChEBI" id="CHEBI:18248"/>
    </ligandPart>
</feature>
<dbReference type="GO" id="GO:0020037">
    <property type="term" value="F:heme binding"/>
    <property type="evidence" value="ECO:0007669"/>
    <property type="project" value="InterPro"/>
</dbReference>
<organism evidence="7 8">
    <name type="scientific">Aphanomyces invadans</name>
    <dbReference type="NCBI Taxonomy" id="157072"/>
    <lineage>
        <taxon>Eukaryota</taxon>
        <taxon>Sar</taxon>
        <taxon>Stramenopiles</taxon>
        <taxon>Oomycota</taxon>
        <taxon>Saprolegniomycetes</taxon>
        <taxon>Saprolegniales</taxon>
        <taxon>Verrucalvaceae</taxon>
        <taxon>Aphanomyces</taxon>
    </lineage>
</organism>
<reference evidence="7 8" key="1">
    <citation type="submission" date="2018-08" db="EMBL/GenBank/DDBJ databases">
        <title>Aphanomyces genome sequencing and annotation.</title>
        <authorList>
            <person name="Minardi D."/>
            <person name="Oidtmann B."/>
            <person name="Van Der Giezen M."/>
            <person name="Studholme D.J."/>
        </authorList>
    </citation>
    <scope>NUCLEOTIDE SEQUENCE [LARGE SCALE GENOMIC DNA]</scope>
    <source>
        <strain evidence="7 8">NJM0002</strain>
    </source>
</reference>
<dbReference type="InterPro" id="IPR036396">
    <property type="entry name" value="Cyt_P450_sf"/>
</dbReference>
<dbReference type="InterPro" id="IPR002403">
    <property type="entry name" value="Cyt_P450_E_grp-IV"/>
</dbReference>
<evidence type="ECO:0000256" key="4">
    <source>
        <dbReference type="ARBA" id="ARBA00023004"/>
    </source>
</evidence>
<dbReference type="PANTHER" id="PTHR24304">
    <property type="entry name" value="CYTOCHROME P450 FAMILY 7"/>
    <property type="match status" value="1"/>
</dbReference>